<gene>
    <name evidence="1" type="ORF">HNR40_004798</name>
</gene>
<dbReference type="RefSeq" id="WP_184964829.1">
    <property type="nucleotide sequence ID" value="NZ_JACHIN010000006.1"/>
</dbReference>
<dbReference type="AlphaFoldDB" id="A0A7W8A4A1"/>
<name>A0A7W8A4A1_9ACTN</name>
<evidence type="ECO:0000313" key="2">
    <source>
        <dbReference type="Proteomes" id="UP000568380"/>
    </source>
</evidence>
<evidence type="ECO:0000313" key="1">
    <source>
        <dbReference type="EMBL" id="MBB5079312.1"/>
    </source>
</evidence>
<protein>
    <submittedName>
        <fullName evidence="1">Uncharacterized protein</fullName>
    </submittedName>
</protein>
<accession>A0A7W8A4A1</accession>
<dbReference type="Proteomes" id="UP000568380">
    <property type="component" value="Unassembled WGS sequence"/>
</dbReference>
<keyword evidence="2" id="KW-1185">Reference proteome</keyword>
<sequence length="877" mass="94462">MLTFRDWARERVGKLIKNAEGGRGRVTTSFVLAGERADGSPADEETCTVSFLLAGAPDVRALLPGAIAGRYPAPGAIDAETDKCTHVELAEPALPWRYSPDKNPAPGSGLRPWLALVVGVEGEELTLAGGRVSLTVAVQQAHPLVAPYTFAHVQEAQGRSLARVLSLRPLQEDVDYLAVLVPAVPGWTGAAQVTLPVYDHWRFRTAAERGSFPTLAGRLRPGRADPETGRAAVRYPYLPGRELKLRGALAPLGSLDEPLDPGVAADLARRCRPIPSDGGAALVGPPVYGDAWPGGHPASDWARTLNGDPRHRGAAGLGLELGIRLQEELADEAREHMGALGIAHQWLSRLSLGLAASEALWRRRLPEEPLRQLWLFGPALRRVVTPEGPISALTTAPGMALPSGIFSTAARRVLRHGPARTALAADKVDPIRVLQETAKCRPVSPPEPEGVAYLGHDFDERLRETIGSGQLAGRTAVEGLATVRPEVLAPALGELAQEVLWKVDRLFTAGDHCVPWGLATEALTGAERATRALREAVSGGIAEAIARAQREVERAWEELRRALDRMDHECEPDEDVLGLLGALQEPAATEPCRPVLVEELADGLVPLFDPTTAEAPARVRVLDLIRGLDKDQPLAPPEVCPGLDRPAWRDLNDAFAEWLLPGVGRLPDDSAIAMETNPSFIDAFLVGYNTQLLGELRWRDIPVAAGCTPLKVFWERVDTATGAPVRDLAGVPNWPSSSALGSAAHRPGGQEGRDLVLVFRGQLFLRYPKTLVYLVSAEHDHAVDFTRDPDPAGIACAPAFQGRIGADVTFFGFPGFDPDAVDTHWVVLEEPPSAYRFRNDAVADPWGRASSDFADRAFADPYRVLIRGDKLLPRGGS</sequence>
<proteinExistence type="predicted"/>
<reference evidence="1 2" key="1">
    <citation type="submission" date="2020-08" db="EMBL/GenBank/DDBJ databases">
        <title>Genomic Encyclopedia of Type Strains, Phase IV (KMG-IV): sequencing the most valuable type-strain genomes for metagenomic binning, comparative biology and taxonomic classification.</title>
        <authorList>
            <person name="Goeker M."/>
        </authorList>
    </citation>
    <scope>NUCLEOTIDE SEQUENCE [LARGE SCALE GENOMIC DNA]</scope>
    <source>
        <strain evidence="1 2">DSM 45385</strain>
    </source>
</reference>
<comment type="caution">
    <text evidence="1">The sequence shown here is derived from an EMBL/GenBank/DDBJ whole genome shotgun (WGS) entry which is preliminary data.</text>
</comment>
<organism evidence="1 2">
    <name type="scientific">Nonomuraea endophytica</name>
    <dbReference type="NCBI Taxonomy" id="714136"/>
    <lineage>
        <taxon>Bacteria</taxon>
        <taxon>Bacillati</taxon>
        <taxon>Actinomycetota</taxon>
        <taxon>Actinomycetes</taxon>
        <taxon>Streptosporangiales</taxon>
        <taxon>Streptosporangiaceae</taxon>
        <taxon>Nonomuraea</taxon>
    </lineage>
</organism>
<dbReference type="EMBL" id="JACHIN010000006">
    <property type="protein sequence ID" value="MBB5079312.1"/>
    <property type="molecule type" value="Genomic_DNA"/>
</dbReference>